<comment type="caution">
    <text evidence="2">The sequence shown here is derived from an EMBL/GenBank/DDBJ whole genome shotgun (WGS) entry which is preliminary data.</text>
</comment>
<reference evidence="2 3" key="1">
    <citation type="submission" date="2023-07" db="EMBL/GenBank/DDBJ databases">
        <title>Sequencing the genomes of 1000 actinobacteria strains.</title>
        <authorList>
            <person name="Klenk H.-P."/>
        </authorList>
    </citation>
    <scope>NUCLEOTIDE SEQUENCE [LARGE SCALE GENOMIC DNA]</scope>
    <source>
        <strain evidence="2 3">DSM 14555</strain>
    </source>
</reference>
<evidence type="ECO:0000313" key="2">
    <source>
        <dbReference type="EMBL" id="MDR6269528.1"/>
    </source>
</evidence>
<evidence type="ECO:0000256" key="1">
    <source>
        <dbReference type="SAM" id="SignalP"/>
    </source>
</evidence>
<evidence type="ECO:0000313" key="3">
    <source>
        <dbReference type="Proteomes" id="UP001185069"/>
    </source>
</evidence>
<keyword evidence="1" id="KW-0732">Signal</keyword>
<dbReference type="RefSeq" id="WP_309797910.1">
    <property type="nucleotide sequence ID" value="NZ_BAAAHY010000005.1"/>
</dbReference>
<proteinExistence type="predicted"/>
<dbReference type="InterPro" id="IPR009003">
    <property type="entry name" value="Peptidase_S1_PA"/>
</dbReference>
<feature type="signal peptide" evidence="1">
    <location>
        <begin position="1"/>
        <end position="20"/>
    </location>
</feature>
<accession>A0ABU1JAT3</accession>
<dbReference type="SUPFAM" id="SSF50494">
    <property type="entry name" value="Trypsin-like serine proteases"/>
    <property type="match status" value="1"/>
</dbReference>
<dbReference type="Proteomes" id="UP001185069">
    <property type="component" value="Unassembled WGS sequence"/>
</dbReference>
<dbReference type="Gene3D" id="2.40.10.10">
    <property type="entry name" value="Trypsin-like serine proteases"/>
    <property type="match status" value="1"/>
</dbReference>
<keyword evidence="3" id="KW-1185">Reference proteome</keyword>
<feature type="chain" id="PRO_5046824845" evidence="1">
    <location>
        <begin position="21"/>
        <end position="315"/>
    </location>
</feature>
<dbReference type="EMBL" id="JAVDQF010000001">
    <property type="protein sequence ID" value="MDR6269528.1"/>
    <property type="molecule type" value="Genomic_DNA"/>
</dbReference>
<organism evidence="2 3">
    <name type="scientific">Arthrobacter russicus</name>
    <dbReference type="NCBI Taxonomy" id="172040"/>
    <lineage>
        <taxon>Bacteria</taxon>
        <taxon>Bacillati</taxon>
        <taxon>Actinomycetota</taxon>
        <taxon>Actinomycetes</taxon>
        <taxon>Micrococcales</taxon>
        <taxon>Micrococcaceae</taxon>
        <taxon>Arthrobacter</taxon>
    </lineage>
</organism>
<sequence>MKIALSLALIAGSLFGVVQAPYPIAPGAATGLDSANAAVDKYPASEVESPEDTLAYWTKERMAQAVANSGAATADGRSAAGSAGASAIDYANSNPAVGVVFYRNSDGDDQVCTGTVINDNAKNVVLTAGSCLHGGAGKDWSKKVAFAPEYSNGTAWRGLWAGSWMRAYQDWTDYSRARLNQAVFRVWPNSQGQEIEDQVRGHKLLTVSSPEQGNVQAYSYRRDPGSAVANQWYCENAPSWGKKGELGTLGCRFPNPTAGSPWVKYIDAEGYGSIFAVSSSFRYDGDISYLPEAYSNPTNLQTEIVNKLKKVDDPA</sequence>
<gene>
    <name evidence="2" type="ORF">JOE69_001766</name>
</gene>
<protein>
    <submittedName>
        <fullName evidence="2">V8-like Glu-specific endopeptidase</fullName>
    </submittedName>
</protein>
<dbReference type="InterPro" id="IPR043504">
    <property type="entry name" value="Peptidase_S1_PA_chymotrypsin"/>
</dbReference>
<name>A0ABU1JAT3_9MICC</name>